<keyword evidence="1" id="KW-0812">Transmembrane</keyword>
<gene>
    <name evidence="2" type="ORF">LCGC14_1798490</name>
</gene>
<proteinExistence type="predicted"/>
<comment type="caution">
    <text evidence="2">The sequence shown here is derived from an EMBL/GenBank/DDBJ whole genome shotgun (WGS) entry which is preliminary data.</text>
</comment>
<reference evidence="2" key="1">
    <citation type="journal article" date="2015" name="Nature">
        <title>Complex archaea that bridge the gap between prokaryotes and eukaryotes.</title>
        <authorList>
            <person name="Spang A."/>
            <person name="Saw J.H."/>
            <person name="Jorgensen S.L."/>
            <person name="Zaremba-Niedzwiedzka K."/>
            <person name="Martijn J."/>
            <person name="Lind A.E."/>
            <person name="van Eijk R."/>
            <person name="Schleper C."/>
            <person name="Guy L."/>
            <person name="Ettema T.J."/>
        </authorList>
    </citation>
    <scope>NUCLEOTIDE SEQUENCE</scope>
</reference>
<name>A0A0F9GQF0_9ZZZZ</name>
<dbReference type="EMBL" id="LAZR01017290">
    <property type="protein sequence ID" value="KKM01029.1"/>
    <property type="molecule type" value="Genomic_DNA"/>
</dbReference>
<organism evidence="2">
    <name type="scientific">marine sediment metagenome</name>
    <dbReference type="NCBI Taxonomy" id="412755"/>
    <lineage>
        <taxon>unclassified sequences</taxon>
        <taxon>metagenomes</taxon>
        <taxon>ecological metagenomes</taxon>
    </lineage>
</organism>
<keyword evidence="1" id="KW-0472">Membrane</keyword>
<protein>
    <submittedName>
        <fullName evidence="2">Uncharacterized protein</fullName>
    </submittedName>
</protein>
<accession>A0A0F9GQF0</accession>
<feature type="transmembrane region" description="Helical" evidence="1">
    <location>
        <begin position="183"/>
        <end position="204"/>
    </location>
</feature>
<sequence length="218" mass="24609">QLVSAVIKDIDGKIIPRARVHLEGSDGKYFTEYADENGLVNLQMLALKNESYNVTITGHNVNMSSFNFITLPDNDKPELNGVQIAPRKPSASDKISLDIDFMENGSGIESVYVILSKNDFQSFSSYAQSNVLLEEGNDIKITIDQLLPDDYSFFIFARDYANNTNVFYNDSFKFSIPKPIIDYILPISIIVIIGIVGYSSYMLFRSFGKYSREIHNIK</sequence>
<evidence type="ECO:0000313" key="2">
    <source>
        <dbReference type="EMBL" id="KKM01029.1"/>
    </source>
</evidence>
<keyword evidence="1" id="KW-1133">Transmembrane helix</keyword>
<feature type="non-terminal residue" evidence="2">
    <location>
        <position position="1"/>
    </location>
</feature>
<dbReference type="AlphaFoldDB" id="A0A0F9GQF0"/>
<evidence type="ECO:0000256" key="1">
    <source>
        <dbReference type="SAM" id="Phobius"/>
    </source>
</evidence>